<proteinExistence type="predicted"/>
<dbReference type="Proteomes" id="UP001320544">
    <property type="component" value="Chromosome"/>
</dbReference>
<dbReference type="PANTHER" id="PTHR34408">
    <property type="entry name" value="FAMILY PROTEIN, PUTATIVE-RELATED"/>
    <property type="match status" value="1"/>
</dbReference>
<dbReference type="EMBL" id="AP025564">
    <property type="protein sequence ID" value="BDE97441.1"/>
    <property type="molecule type" value="Genomic_DNA"/>
</dbReference>
<dbReference type="Gene3D" id="2.30.30.40">
    <property type="entry name" value="SH3 Domains"/>
    <property type="match status" value="2"/>
</dbReference>
<protein>
    <recommendedName>
        <fullName evidence="2">SH3b domain-containing protein</fullName>
    </recommendedName>
</protein>
<dbReference type="InterPro" id="IPR052354">
    <property type="entry name" value="Cell_Wall_Dynamics_Protein"/>
</dbReference>
<keyword evidence="1" id="KW-0732">Signal</keyword>
<evidence type="ECO:0000313" key="3">
    <source>
        <dbReference type="EMBL" id="BDE97441.1"/>
    </source>
</evidence>
<name>A0ABN6MLA1_9ACTN</name>
<evidence type="ECO:0000256" key="1">
    <source>
        <dbReference type="SAM" id="SignalP"/>
    </source>
</evidence>
<evidence type="ECO:0000313" key="4">
    <source>
        <dbReference type="Proteomes" id="UP001320544"/>
    </source>
</evidence>
<gene>
    <name evidence="3" type="ORF">CE91St30_27740</name>
</gene>
<feature type="domain" description="SH3b" evidence="2">
    <location>
        <begin position="141"/>
        <end position="205"/>
    </location>
</feature>
<reference evidence="3 4" key="1">
    <citation type="submission" date="2022-01" db="EMBL/GenBank/DDBJ databases">
        <title>Novel bile acid biosynthetic pathways are enriched in the microbiome of centenarians.</title>
        <authorList>
            <person name="Sato Y."/>
            <person name="Atarashi K."/>
            <person name="Plichta R.D."/>
            <person name="Arai Y."/>
            <person name="Sasajima S."/>
            <person name="Kearney M.S."/>
            <person name="Suda W."/>
            <person name="Takeshita K."/>
            <person name="Sasaki T."/>
            <person name="Okamoto S."/>
            <person name="Skelly N.A."/>
            <person name="Okamura Y."/>
            <person name="Vlamakis H."/>
            <person name="Li Y."/>
            <person name="Tanoue T."/>
            <person name="Takei H."/>
            <person name="Nittono H."/>
            <person name="Narushima S."/>
            <person name="Irie J."/>
            <person name="Itoh H."/>
            <person name="Moriya K."/>
            <person name="Sugiura Y."/>
            <person name="Suematsu M."/>
            <person name="Moritoki N."/>
            <person name="Shibata S."/>
            <person name="Littman R.D."/>
            <person name="Fischbach A.M."/>
            <person name="Uwamino Y."/>
            <person name="Inoue T."/>
            <person name="Honda A."/>
            <person name="Hattori M."/>
            <person name="Murai T."/>
            <person name="Xavier J.R."/>
            <person name="Hirose N."/>
            <person name="Honda K."/>
        </authorList>
    </citation>
    <scope>NUCLEOTIDE SEQUENCE [LARGE SCALE GENOMIC DNA]</scope>
    <source>
        <strain evidence="3 4">CE91-St30</strain>
    </source>
</reference>
<dbReference type="PROSITE" id="PS51781">
    <property type="entry name" value="SH3B"/>
    <property type="match status" value="2"/>
</dbReference>
<dbReference type="InterPro" id="IPR003646">
    <property type="entry name" value="SH3-like_bac-type"/>
</dbReference>
<accession>A0ABN6MLA1</accession>
<sequence>MRKAKLTIGAVLAVGMLVIGVGTAFAMPGDIEEAVNAGDYDSTQYQNGTATYEDSDLLAIGADYAATAYANIRTAPFGEIIGGTVPGQTYYVVGECPDCMWYKVSGEVSGYVYADYLVPQADYNAGTNSNTDSGYNVRPLDMKMTVDAVALNVRSAPSLDAQVLKSLSEGTEVHVTGKVANAEWYECDVDGQKVYLSDNYLKPELPQTLTCTVDALNIRVGAGTDTEVIGTLRKGAKVEVTADENDWLKFTLSDGREGYVYSEYMAVV</sequence>
<feature type="domain" description="SH3b" evidence="2">
    <location>
        <begin position="206"/>
        <end position="268"/>
    </location>
</feature>
<dbReference type="RefSeq" id="WP_244386738.1">
    <property type="nucleotide sequence ID" value="NZ_AP025564.1"/>
</dbReference>
<keyword evidence="4" id="KW-1185">Reference proteome</keyword>
<dbReference type="Pfam" id="PF08239">
    <property type="entry name" value="SH3_3"/>
    <property type="match status" value="2"/>
</dbReference>
<organism evidence="3 4">
    <name type="scientific">Raoultibacter timonensis</name>
    <dbReference type="NCBI Taxonomy" id="1907662"/>
    <lineage>
        <taxon>Bacteria</taxon>
        <taxon>Bacillati</taxon>
        <taxon>Actinomycetota</taxon>
        <taxon>Coriobacteriia</taxon>
        <taxon>Eggerthellales</taxon>
        <taxon>Eggerthellaceae</taxon>
        <taxon>Raoultibacter</taxon>
    </lineage>
</organism>
<dbReference type="SMART" id="SM00287">
    <property type="entry name" value="SH3b"/>
    <property type="match status" value="2"/>
</dbReference>
<feature type="chain" id="PRO_5045903647" description="SH3b domain-containing protein" evidence="1">
    <location>
        <begin position="27"/>
        <end position="268"/>
    </location>
</feature>
<dbReference type="PANTHER" id="PTHR34408:SF1">
    <property type="entry name" value="GLYCOSYL HYDROLASE FAMILY 19 DOMAIN-CONTAINING PROTEIN HI_1415"/>
    <property type="match status" value="1"/>
</dbReference>
<feature type="signal peptide" evidence="1">
    <location>
        <begin position="1"/>
        <end position="26"/>
    </location>
</feature>
<evidence type="ECO:0000259" key="2">
    <source>
        <dbReference type="PROSITE" id="PS51781"/>
    </source>
</evidence>